<dbReference type="Proteomes" id="UP001054252">
    <property type="component" value="Unassembled WGS sequence"/>
</dbReference>
<dbReference type="AlphaFoldDB" id="A0AAV5KPL7"/>
<dbReference type="EMBL" id="BPVZ01000072">
    <property type="protein sequence ID" value="GKV26544.1"/>
    <property type="molecule type" value="Genomic_DNA"/>
</dbReference>
<gene>
    <name evidence="1" type="ORF">SLEP1_g35828</name>
</gene>
<dbReference type="InterPro" id="IPR036918">
    <property type="entry name" value="Pyrv_Knase_C_sf"/>
</dbReference>
<name>A0AAV5KPL7_9ROSI</name>
<comment type="caution">
    <text evidence="1">The sequence shown here is derived from an EMBL/GenBank/DDBJ whole genome shotgun (WGS) entry which is preliminary data.</text>
</comment>
<evidence type="ECO:0000313" key="1">
    <source>
        <dbReference type="EMBL" id="GKV26544.1"/>
    </source>
</evidence>
<sequence length="59" mass="6703">MPYLRTQKFGHLAPLLSQNHPYPTISAFTSGSDFRQALNLQWWVVPLLADLSDDMEGNI</sequence>
<dbReference type="SUPFAM" id="SSF52935">
    <property type="entry name" value="PK C-terminal domain-like"/>
    <property type="match status" value="1"/>
</dbReference>
<organism evidence="1 2">
    <name type="scientific">Rubroshorea leprosula</name>
    <dbReference type="NCBI Taxonomy" id="152421"/>
    <lineage>
        <taxon>Eukaryota</taxon>
        <taxon>Viridiplantae</taxon>
        <taxon>Streptophyta</taxon>
        <taxon>Embryophyta</taxon>
        <taxon>Tracheophyta</taxon>
        <taxon>Spermatophyta</taxon>
        <taxon>Magnoliopsida</taxon>
        <taxon>eudicotyledons</taxon>
        <taxon>Gunneridae</taxon>
        <taxon>Pentapetalae</taxon>
        <taxon>rosids</taxon>
        <taxon>malvids</taxon>
        <taxon>Malvales</taxon>
        <taxon>Dipterocarpaceae</taxon>
        <taxon>Rubroshorea</taxon>
    </lineage>
</organism>
<reference evidence="1 2" key="1">
    <citation type="journal article" date="2021" name="Commun. Biol.">
        <title>The genome of Shorea leprosula (Dipterocarpaceae) highlights the ecological relevance of drought in aseasonal tropical rainforests.</title>
        <authorList>
            <person name="Ng K.K.S."/>
            <person name="Kobayashi M.J."/>
            <person name="Fawcett J.A."/>
            <person name="Hatakeyama M."/>
            <person name="Paape T."/>
            <person name="Ng C.H."/>
            <person name="Ang C.C."/>
            <person name="Tnah L.H."/>
            <person name="Lee C.T."/>
            <person name="Nishiyama T."/>
            <person name="Sese J."/>
            <person name="O'Brien M.J."/>
            <person name="Copetti D."/>
            <person name="Mohd Noor M.I."/>
            <person name="Ong R.C."/>
            <person name="Putra M."/>
            <person name="Sireger I.Z."/>
            <person name="Indrioko S."/>
            <person name="Kosugi Y."/>
            <person name="Izuno A."/>
            <person name="Isagi Y."/>
            <person name="Lee S.L."/>
            <person name="Shimizu K.K."/>
        </authorList>
    </citation>
    <scope>NUCLEOTIDE SEQUENCE [LARGE SCALE GENOMIC DNA]</scope>
    <source>
        <strain evidence="1">214</strain>
    </source>
</reference>
<keyword evidence="2" id="KW-1185">Reference proteome</keyword>
<accession>A0AAV5KPL7</accession>
<protein>
    <submittedName>
        <fullName evidence="1">Uncharacterized protein</fullName>
    </submittedName>
</protein>
<proteinExistence type="predicted"/>
<evidence type="ECO:0000313" key="2">
    <source>
        <dbReference type="Proteomes" id="UP001054252"/>
    </source>
</evidence>